<feature type="region of interest" description="Disordered" evidence="1">
    <location>
        <begin position="36"/>
        <end position="58"/>
    </location>
</feature>
<evidence type="ECO:0000256" key="1">
    <source>
        <dbReference type="SAM" id="MobiDB-lite"/>
    </source>
</evidence>
<organism evidence="3">
    <name type="scientific">Selaginella moellendorffii</name>
    <name type="common">Spikemoss</name>
    <dbReference type="NCBI Taxonomy" id="88036"/>
    <lineage>
        <taxon>Eukaryota</taxon>
        <taxon>Viridiplantae</taxon>
        <taxon>Streptophyta</taxon>
        <taxon>Embryophyta</taxon>
        <taxon>Tracheophyta</taxon>
        <taxon>Lycopodiopsida</taxon>
        <taxon>Selaginellales</taxon>
        <taxon>Selaginellaceae</taxon>
        <taxon>Selaginella</taxon>
    </lineage>
</organism>
<dbReference type="PANTHER" id="PTHR37745">
    <property type="entry name" value="EXPRESSED PROTEIN"/>
    <property type="match status" value="1"/>
</dbReference>
<dbReference type="HOGENOM" id="CLU_687738_0_0_1"/>
<dbReference type="AlphaFoldDB" id="D8SWR8"/>
<reference evidence="2 3" key="1">
    <citation type="journal article" date="2011" name="Science">
        <title>The Selaginella genome identifies genetic changes associated with the evolution of vascular plants.</title>
        <authorList>
            <person name="Banks J.A."/>
            <person name="Nishiyama T."/>
            <person name="Hasebe M."/>
            <person name="Bowman J.L."/>
            <person name="Gribskov M."/>
            <person name="dePamphilis C."/>
            <person name="Albert V.A."/>
            <person name="Aono N."/>
            <person name="Aoyama T."/>
            <person name="Ambrose B.A."/>
            <person name="Ashton N.W."/>
            <person name="Axtell M.J."/>
            <person name="Barker E."/>
            <person name="Barker M.S."/>
            <person name="Bennetzen J.L."/>
            <person name="Bonawitz N.D."/>
            <person name="Chapple C."/>
            <person name="Cheng C."/>
            <person name="Correa L.G."/>
            <person name="Dacre M."/>
            <person name="DeBarry J."/>
            <person name="Dreyer I."/>
            <person name="Elias M."/>
            <person name="Engstrom E.M."/>
            <person name="Estelle M."/>
            <person name="Feng L."/>
            <person name="Finet C."/>
            <person name="Floyd S.K."/>
            <person name="Frommer W.B."/>
            <person name="Fujita T."/>
            <person name="Gramzow L."/>
            <person name="Gutensohn M."/>
            <person name="Harholt J."/>
            <person name="Hattori M."/>
            <person name="Heyl A."/>
            <person name="Hirai T."/>
            <person name="Hiwatashi Y."/>
            <person name="Ishikawa M."/>
            <person name="Iwata M."/>
            <person name="Karol K.G."/>
            <person name="Koehler B."/>
            <person name="Kolukisaoglu U."/>
            <person name="Kubo M."/>
            <person name="Kurata T."/>
            <person name="Lalonde S."/>
            <person name="Li K."/>
            <person name="Li Y."/>
            <person name="Litt A."/>
            <person name="Lyons E."/>
            <person name="Manning G."/>
            <person name="Maruyama T."/>
            <person name="Michael T.P."/>
            <person name="Mikami K."/>
            <person name="Miyazaki S."/>
            <person name="Morinaga S."/>
            <person name="Murata T."/>
            <person name="Mueller-Roeber B."/>
            <person name="Nelson D.R."/>
            <person name="Obara M."/>
            <person name="Oguri Y."/>
            <person name="Olmstead R.G."/>
            <person name="Onodera N."/>
            <person name="Petersen B.L."/>
            <person name="Pils B."/>
            <person name="Prigge M."/>
            <person name="Rensing S.A."/>
            <person name="Riano-Pachon D.M."/>
            <person name="Roberts A.W."/>
            <person name="Sato Y."/>
            <person name="Scheller H.V."/>
            <person name="Schulz B."/>
            <person name="Schulz C."/>
            <person name="Shakirov E.V."/>
            <person name="Shibagaki N."/>
            <person name="Shinohara N."/>
            <person name="Shippen D.E."/>
            <person name="Soerensen I."/>
            <person name="Sotooka R."/>
            <person name="Sugimoto N."/>
            <person name="Sugita M."/>
            <person name="Sumikawa N."/>
            <person name="Tanurdzic M."/>
            <person name="Theissen G."/>
            <person name="Ulvskov P."/>
            <person name="Wakazuki S."/>
            <person name="Weng J.K."/>
            <person name="Willats W.W."/>
            <person name="Wipf D."/>
            <person name="Wolf P.G."/>
            <person name="Yang L."/>
            <person name="Zimmer A.D."/>
            <person name="Zhu Q."/>
            <person name="Mitros T."/>
            <person name="Hellsten U."/>
            <person name="Loque D."/>
            <person name="Otillar R."/>
            <person name="Salamov A."/>
            <person name="Schmutz J."/>
            <person name="Shapiro H."/>
            <person name="Lindquist E."/>
            <person name="Lucas S."/>
            <person name="Rokhsar D."/>
            <person name="Grigoriev I.V."/>
        </authorList>
    </citation>
    <scope>NUCLEOTIDE SEQUENCE [LARGE SCALE GENOMIC DNA]</scope>
</reference>
<dbReference type="EMBL" id="GL377649">
    <property type="protein sequence ID" value="EFJ11141.1"/>
    <property type="molecule type" value="Genomic_DNA"/>
</dbReference>
<proteinExistence type="predicted"/>
<feature type="compositionally biased region" description="Basic and acidic residues" evidence="1">
    <location>
        <begin position="379"/>
        <end position="390"/>
    </location>
</feature>
<name>D8SWR8_SELML</name>
<sequence>MGATNPTGSMLVLEDFPSHAGKPFSNDEIIGMGMALLPGHSSKQPQQQLDEDFKQEHQDDQYEELKIQDYVSDTPPFTYNLEEFRSQKYYLFNAGAHDLMINSLLESTNPSALEISAADPTFQPLPWQNKRGITFTCAIEDRWRDFKAKLGVKIDASRKRFLFHKRDASRYIPHSGQWLEIVKGCHIDAAERHWGRNLTKHQITKRWMYGERNHGIPEAFVDAFIDSCGCCRREQIPVAPPPPLPSRKRKLGGKKLNTSTLFDVQFIKQKLDEIAQQVAAAAQLDRGASLKHPKRFVEGGGPSSAEFEKIDEDEQTKLKEKITAIRNQMDSMLVHLPSMSRGNFLHFLGAMDEALTELRNPALDRQALAAKLPTIEQHPIEIEKPKESSKPTKRVKWKDISS</sequence>
<keyword evidence="3" id="KW-1185">Reference proteome</keyword>
<dbReference type="Gramene" id="EFJ11141">
    <property type="protein sequence ID" value="EFJ11141"/>
    <property type="gene ID" value="SELMODRAFT_426561"/>
</dbReference>
<gene>
    <name evidence="2" type="ORF">SELMODRAFT_426561</name>
</gene>
<dbReference type="InParanoid" id="D8SWR8"/>
<feature type="region of interest" description="Disordered" evidence="1">
    <location>
        <begin position="379"/>
        <end position="402"/>
    </location>
</feature>
<evidence type="ECO:0000313" key="2">
    <source>
        <dbReference type="EMBL" id="EFJ11141.1"/>
    </source>
</evidence>
<protein>
    <submittedName>
        <fullName evidence="2">Uncharacterized protein</fullName>
    </submittedName>
</protein>
<dbReference type="PANTHER" id="PTHR37745:SF1">
    <property type="entry name" value="EXPRESSED PROTEIN"/>
    <property type="match status" value="1"/>
</dbReference>
<evidence type="ECO:0000313" key="3">
    <source>
        <dbReference type="Proteomes" id="UP000001514"/>
    </source>
</evidence>
<dbReference type="OrthoDB" id="1993578at2759"/>
<accession>D8SWR8</accession>
<dbReference type="KEGG" id="smo:SELMODRAFT_426561"/>
<dbReference type="Proteomes" id="UP000001514">
    <property type="component" value="Unassembled WGS sequence"/>
</dbReference>